<accession>A0ABW5N8L8</accession>
<reference evidence="2" key="1">
    <citation type="journal article" date="2019" name="Int. J. Syst. Evol. Microbiol.">
        <title>The Global Catalogue of Microorganisms (GCM) 10K type strain sequencing project: providing services to taxonomists for standard genome sequencing and annotation.</title>
        <authorList>
            <consortium name="The Broad Institute Genomics Platform"/>
            <consortium name="The Broad Institute Genome Sequencing Center for Infectious Disease"/>
            <person name="Wu L."/>
            <person name="Ma J."/>
        </authorList>
    </citation>
    <scope>NUCLEOTIDE SEQUENCE [LARGE SCALE GENOMIC DNA]</scope>
    <source>
        <strain evidence="2">KCTC 42423</strain>
    </source>
</reference>
<protein>
    <submittedName>
        <fullName evidence="1">Uncharacterized protein</fullName>
    </submittedName>
</protein>
<evidence type="ECO:0000313" key="1">
    <source>
        <dbReference type="EMBL" id="MFD2591805.1"/>
    </source>
</evidence>
<gene>
    <name evidence="1" type="ORF">ACFSTE_13290</name>
</gene>
<proteinExistence type="predicted"/>
<sequence length="175" mass="19548">MGLGRTGLTEMFGLIFPTNKSKQIKAKNHRKALNDFSDSVFNLKDDKLENIKYNDTNTLAQYLQNIISNVVKKGKAIDIDAGGDKGTTYSVEGVVLKAEITENVGADCILEITFNQNISEKTLIPVLYAHPDELWNNNNDVIMTLQKNSATKINLLLREVSNNSIQKMTVEFILI</sequence>
<dbReference type="EMBL" id="JBHULX010000024">
    <property type="protein sequence ID" value="MFD2591805.1"/>
    <property type="molecule type" value="Genomic_DNA"/>
</dbReference>
<name>A0ABW5N8L8_9FLAO</name>
<organism evidence="1 2">
    <name type="scientific">Aquimarina hainanensis</name>
    <dbReference type="NCBI Taxonomy" id="1578017"/>
    <lineage>
        <taxon>Bacteria</taxon>
        <taxon>Pseudomonadati</taxon>
        <taxon>Bacteroidota</taxon>
        <taxon>Flavobacteriia</taxon>
        <taxon>Flavobacteriales</taxon>
        <taxon>Flavobacteriaceae</taxon>
        <taxon>Aquimarina</taxon>
    </lineage>
</organism>
<dbReference type="RefSeq" id="WP_378255995.1">
    <property type="nucleotide sequence ID" value="NZ_JBHSJV010000001.1"/>
</dbReference>
<dbReference type="Proteomes" id="UP001597459">
    <property type="component" value="Unassembled WGS sequence"/>
</dbReference>
<comment type="caution">
    <text evidence="1">The sequence shown here is derived from an EMBL/GenBank/DDBJ whole genome shotgun (WGS) entry which is preliminary data.</text>
</comment>
<evidence type="ECO:0000313" key="2">
    <source>
        <dbReference type="Proteomes" id="UP001597459"/>
    </source>
</evidence>
<keyword evidence="2" id="KW-1185">Reference proteome</keyword>